<comment type="subcellular location">
    <subcellularLocation>
        <location evidence="1">Cell outer membrane</location>
    </subcellularLocation>
</comment>
<proteinExistence type="inferred from homology"/>
<dbReference type="InterPro" id="IPR012944">
    <property type="entry name" value="SusD_RagB_dom"/>
</dbReference>
<dbReference type="EMBL" id="BMJC01000006">
    <property type="protein sequence ID" value="GGB20466.1"/>
    <property type="molecule type" value="Genomic_DNA"/>
</dbReference>
<dbReference type="AlphaFoldDB" id="A0A8J2UHY0"/>
<dbReference type="PROSITE" id="PS51257">
    <property type="entry name" value="PROKAR_LIPOPROTEIN"/>
    <property type="match status" value="1"/>
</dbReference>
<evidence type="ECO:0000313" key="9">
    <source>
        <dbReference type="Proteomes" id="UP000607559"/>
    </source>
</evidence>
<evidence type="ECO:0000259" key="7">
    <source>
        <dbReference type="Pfam" id="PF14322"/>
    </source>
</evidence>
<gene>
    <name evidence="8" type="ORF">GCM10011511_50240</name>
</gene>
<comment type="similarity">
    <text evidence="2">Belongs to the SusD family.</text>
</comment>
<evidence type="ECO:0000256" key="1">
    <source>
        <dbReference type="ARBA" id="ARBA00004442"/>
    </source>
</evidence>
<feature type="domain" description="RagB/SusD" evidence="6">
    <location>
        <begin position="383"/>
        <end position="542"/>
    </location>
</feature>
<dbReference type="InterPro" id="IPR033985">
    <property type="entry name" value="SusD-like_N"/>
</dbReference>
<reference evidence="8" key="2">
    <citation type="submission" date="2020-09" db="EMBL/GenBank/DDBJ databases">
        <authorList>
            <person name="Sun Q."/>
            <person name="Zhou Y."/>
        </authorList>
    </citation>
    <scope>NUCLEOTIDE SEQUENCE</scope>
    <source>
        <strain evidence="8">CGMCC 1.15448</strain>
    </source>
</reference>
<keyword evidence="9" id="KW-1185">Reference proteome</keyword>
<protein>
    <submittedName>
        <fullName evidence="8">Membrane protein</fullName>
    </submittedName>
</protein>
<feature type="domain" description="SusD-like N-terminal" evidence="7">
    <location>
        <begin position="155"/>
        <end position="244"/>
    </location>
</feature>
<evidence type="ECO:0000256" key="2">
    <source>
        <dbReference type="ARBA" id="ARBA00006275"/>
    </source>
</evidence>
<evidence type="ECO:0000256" key="4">
    <source>
        <dbReference type="ARBA" id="ARBA00023136"/>
    </source>
</evidence>
<keyword evidence="4" id="KW-0472">Membrane</keyword>
<dbReference type="RefSeq" id="WP_229689094.1">
    <property type="nucleotide sequence ID" value="NZ_BMJC01000006.1"/>
</dbReference>
<keyword evidence="3" id="KW-0732">Signal</keyword>
<evidence type="ECO:0000259" key="6">
    <source>
        <dbReference type="Pfam" id="PF07980"/>
    </source>
</evidence>
<dbReference type="Gene3D" id="1.25.40.390">
    <property type="match status" value="1"/>
</dbReference>
<evidence type="ECO:0000256" key="3">
    <source>
        <dbReference type="ARBA" id="ARBA00022729"/>
    </source>
</evidence>
<evidence type="ECO:0000313" key="8">
    <source>
        <dbReference type="EMBL" id="GGB20466.1"/>
    </source>
</evidence>
<dbReference type="Pfam" id="PF14322">
    <property type="entry name" value="SusD-like_3"/>
    <property type="match status" value="1"/>
</dbReference>
<comment type="caution">
    <text evidence="8">The sequence shown here is derived from an EMBL/GenBank/DDBJ whole genome shotgun (WGS) entry which is preliminary data.</text>
</comment>
<dbReference type="Gene3D" id="1.25.40.10">
    <property type="entry name" value="Tetratricopeptide repeat domain"/>
    <property type="match status" value="1"/>
</dbReference>
<accession>A0A8J2UHY0</accession>
<keyword evidence="5" id="KW-0998">Cell outer membrane</keyword>
<organism evidence="8 9">
    <name type="scientific">Puia dinghuensis</name>
    <dbReference type="NCBI Taxonomy" id="1792502"/>
    <lineage>
        <taxon>Bacteria</taxon>
        <taxon>Pseudomonadati</taxon>
        <taxon>Bacteroidota</taxon>
        <taxon>Chitinophagia</taxon>
        <taxon>Chitinophagales</taxon>
        <taxon>Chitinophagaceae</taxon>
        <taxon>Puia</taxon>
    </lineage>
</organism>
<dbReference type="CDD" id="cd08977">
    <property type="entry name" value="SusD"/>
    <property type="match status" value="1"/>
</dbReference>
<dbReference type="InterPro" id="IPR011990">
    <property type="entry name" value="TPR-like_helical_dom_sf"/>
</dbReference>
<dbReference type="Gene3D" id="1.10.3780.10">
    <property type="entry name" value="SusD-like"/>
    <property type="match status" value="1"/>
</dbReference>
<dbReference type="Pfam" id="PF07980">
    <property type="entry name" value="SusD_RagB"/>
    <property type="match status" value="1"/>
</dbReference>
<evidence type="ECO:0000256" key="5">
    <source>
        <dbReference type="ARBA" id="ARBA00023237"/>
    </source>
</evidence>
<dbReference type="SUPFAM" id="SSF48452">
    <property type="entry name" value="TPR-like"/>
    <property type="match status" value="1"/>
</dbReference>
<dbReference type="Proteomes" id="UP000607559">
    <property type="component" value="Unassembled WGS sequence"/>
</dbReference>
<sequence length="542" mass="58166">MNKNISIIIGCGLVLFLASCNKDLNRLPANSVFADSVYRNVAGYQGALATVYAGYTLTGSQGPASSDIAGVDAGTSDFVRCLWNVQELSTDEAVCAWGDPGVPDFHNMSWTSSDPILIGLYARSLYQITLCNDFITHCTASAESGAKISGSDTVTIAEMRAEARFLRAFQYAVLMDAFANPPFATETTPVGPLSFPKQIQRADLFKYVESELLACATSLPAPRTNVYGRADQAAAWALLARIYLNAGVYTGTNRYTDAITWSSKVIGAGYTLMPHYANLFEGDNNVNNTEQILSIPYDGINTQTYGGTTFLVNSACANSTYTPGSPGYAMSTANYGVPSGGWAGNRSTASLPALFPTPDSTKDKRGIFLNEPGVTSAIANISQFNQGVPVNKFTNITSTGVEAEPQAGGTFVSTDFPLFRLAEQYLIYAEAVLQGGTGGDATTALGYINLLRQRAYGNASGNISAGQLTLPFILDERGRELYWECFRRTDLIRFNEFTGGTYLWPWKGGVASGTAVDAHYAIYPIPVTDLQANSNLTQNPGY</sequence>
<name>A0A8J2UHY0_9BACT</name>
<dbReference type="GO" id="GO:0009279">
    <property type="term" value="C:cell outer membrane"/>
    <property type="evidence" value="ECO:0007669"/>
    <property type="project" value="UniProtKB-SubCell"/>
</dbReference>
<reference evidence="8" key="1">
    <citation type="journal article" date="2014" name="Int. J. Syst. Evol. Microbiol.">
        <title>Complete genome sequence of Corynebacterium casei LMG S-19264T (=DSM 44701T), isolated from a smear-ripened cheese.</title>
        <authorList>
            <consortium name="US DOE Joint Genome Institute (JGI-PGF)"/>
            <person name="Walter F."/>
            <person name="Albersmeier A."/>
            <person name="Kalinowski J."/>
            <person name="Ruckert C."/>
        </authorList>
    </citation>
    <scope>NUCLEOTIDE SEQUENCE</scope>
    <source>
        <strain evidence="8">CGMCC 1.15448</strain>
    </source>
</reference>